<reference evidence="18" key="1">
    <citation type="submission" date="2020-10" db="EMBL/GenBank/DDBJ databases">
        <authorList>
            <person name="Gilroy R."/>
        </authorList>
    </citation>
    <scope>NUCLEOTIDE SEQUENCE</scope>
    <source>
        <strain evidence="18">23406</strain>
    </source>
</reference>
<evidence type="ECO:0000256" key="7">
    <source>
        <dbReference type="ARBA" id="ARBA00022490"/>
    </source>
</evidence>
<dbReference type="FunFam" id="3.40.50.2020:FF:000006">
    <property type="entry name" value="Hypoxanthine phosphoribosyltransferase"/>
    <property type="match status" value="1"/>
</dbReference>
<comment type="subcellular location">
    <subcellularLocation>
        <location evidence="3 16">Cytoplasm</location>
    </subcellularLocation>
</comment>
<keyword evidence="10 16" id="KW-0479">Metal-binding</keyword>
<sequence>MHPDLEKILIDEASIQQRVKEIAAEITRDYAGRSVLMICTLRGAVMFFADLVKYIDLDVRMDFIACSSYGAGTSSSGEVKIVKDISQPIAGLDVIVVEDIIDTGHTLKYLYNMLLNRGPASLKICSLLDKPERREVELEGDYVGFKVPNEFVVGYGLDYNEKYRNLPMVGVLKPEVYAK</sequence>
<organism evidence="18 19">
    <name type="scientific">Candidatus Stercoripulliclostridium merdipullorum</name>
    <dbReference type="NCBI Taxonomy" id="2840952"/>
    <lineage>
        <taxon>Bacteria</taxon>
        <taxon>Bacillati</taxon>
        <taxon>Bacillota</taxon>
        <taxon>Clostridia</taxon>
        <taxon>Eubacteriales</taxon>
        <taxon>Candidatus Stercoripulliclostridium</taxon>
    </lineage>
</organism>
<evidence type="ECO:0000256" key="14">
    <source>
        <dbReference type="ARBA" id="ARBA00048811"/>
    </source>
</evidence>
<protein>
    <recommendedName>
        <fullName evidence="16">Hypoxanthine phosphoribosyltransferase</fullName>
        <ecNumber evidence="16">2.4.2.8</ecNumber>
    </recommendedName>
</protein>
<evidence type="ECO:0000256" key="9">
    <source>
        <dbReference type="ARBA" id="ARBA00022679"/>
    </source>
</evidence>
<evidence type="ECO:0000313" key="19">
    <source>
        <dbReference type="Proteomes" id="UP000886891"/>
    </source>
</evidence>
<dbReference type="GO" id="GO:0006166">
    <property type="term" value="P:purine ribonucleoside salvage"/>
    <property type="evidence" value="ECO:0007669"/>
    <property type="project" value="UniProtKB-KW"/>
</dbReference>
<evidence type="ECO:0000256" key="15">
    <source>
        <dbReference type="ARBA" id="ARBA00049402"/>
    </source>
</evidence>
<dbReference type="GO" id="GO:0000287">
    <property type="term" value="F:magnesium ion binding"/>
    <property type="evidence" value="ECO:0007669"/>
    <property type="project" value="TreeGrafter"/>
</dbReference>
<dbReference type="EMBL" id="DVOH01000054">
    <property type="protein sequence ID" value="HIV00783.1"/>
    <property type="molecule type" value="Genomic_DNA"/>
</dbReference>
<comment type="catalytic activity">
    <reaction evidence="15">
        <text>IMP + diphosphate = hypoxanthine + 5-phospho-alpha-D-ribose 1-diphosphate</text>
        <dbReference type="Rhea" id="RHEA:17973"/>
        <dbReference type="ChEBI" id="CHEBI:17368"/>
        <dbReference type="ChEBI" id="CHEBI:33019"/>
        <dbReference type="ChEBI" id="CHEBI:58017"/>
        <dbReference type="ChEBI" id="CHEBI:58053"/>
        <dbReference type="EC" id="2.4.2.8"/>
    </reaction>
    <physiologicalReaction direction="right-to-left" evidence="15">
        <dbReference type="Rhea" id="RHEA:17975"/>
    </physiologicalReaction>
</comment>
<dbReference type="PANTHER" id="PTHR43340">
    <property type="entry name" value="HYPOXANTHINE-GUANINE PHOSPHORIBOSYLTRANSFERASE"/>
    <property type="match status" value="1"/>
</dbReference>
<dbReference type="InterPro" id="IPR029057">
    <property type="entry name" value="PRTase-like"/>
</dbReference>
<evidence type="ECO:0000256" key="11">
    <source>
        <dbReference type="ARBA" id="ARBA00022726"/>
    </source>
</evidence>
<dbReference type="SUPFAM" id="SSF53271">
    <property type="entry name" value="PRTase-like"/>
    <property type="match status" value="1"/>
</dbReference>
<dbReference type="GO" id="GO:0032263">
    <property type="term" value="P:GMP salvage"/>
    <property type="evidence" value="ECO:0007669"/>
    <property type="project" value="TreeGrafter"/>
</dbReference>
<dbReference type="GO" id="GO:0006178">
    <property type="term" value="P:guanine salvage"/>
    <property type="evidence" value="ECO:0007669"/>
    <property type="project" value="TreeGrafter"/>
</dbReference>
<accession>A0A9D1NE18</accession>
<gene>
    <name evidence="18" type="primary">hpt</name>
    <name evidence="18" type="ORF">IAB14_06705</name>
</gene>
<dbReference type="GO" id="GO:0000166">
    <property type="term" value="F:nucleotide binding"/>
    <property type="evidence" value="ECO:0007669"/>
    <property type="project" value="UniProtKB-KW"/>
</dbReference>
<keyword evidence="11 16" id="KW-0660">Purine salvage</keyword>
<comment type="pathway">
    <text evidence="4 16">Purine metabolism; IMP biosynthesis via salvage pathway; IMP from hypoxanthine: step 1/1.</text>
</comment>
<dbReference type="InterPro" id="IPR050408">
    <property type="entry name" value="HGPRT"/>
</dbReference>
<dbReference type="InterPro" id="IPR005904">
    <property type="entry name" value="Hxn_phspho_trans"/>
</dbReference>
<evidence type="ECO:0000259" key="17">
    <source>
        <dbReference type="Pfam" id="PF00156"/>
    </source>
</evidence>
<keyword evidence="13 16" id="KW-0460">Magnesium</keyword>
<dbReference type="Pfam" id="PF00156">
    <property type="entry name" value="Pribosyltran"/>
    <property type="match status" value="1"/>
</dbReference>
<keyword evidence="8 16" id="KW-0328">Glycosyltransferase</keyword>
<dbReference type="GO" id="GO:0004422">
    <property type="term" value="F:hypoxanthine phosphoribosyltransferase activity"/>
    <property type="evidence" value="ECO:0007669"/>
    <property type="project" value="InterPro"/>
</dbReference>
<reference evidence="18" key="2">
    <citation type="journal article" date="2021" name="PeerJ">
        <title>Extensive microbial diversity within the chicken gut microbiome revealed by metagenomics and culture.</title>
        <authorList>
            <person name="Gilroy R."/>
            <person name="Ravi A."/>
            <person name="Getino M."/>
            <person name="Pursley I."/>
            <person name="Horton D.L."/>
            <person name="Alikhan N.F."/>
            <person name="Baker D."/>
            <person name="Gharbi K."/>
            <person name="Hall N."/>
            <person name="Watson M."/>
            <person name="Adriaenssens E.M."/>
            <person name="Foster-Nyarko E."/>
            <person name="Jarju S."/>
            <person name="Secka A."/>
            <person name="Antonio M."/>
            <person name="Oren A."/>
            <person name="Chaudhuri R.R."/>
            <person name="La Ragione R."/>
            <person name="Hildebrand F."/>
            <person name="Pallen M.J."/>
        </authorList>
    </citation>
    <scope>NUCLEOTIDE SEQUENCE</scope>
    <source>
        <strain evidence="18">23406</strain>
    </source>
</reference>
<evidence type="ECO:0000256" key="3">
    <source>
        <dbReference type="ARBA" id="ARBA00004496"/>
    </source>
</evidence>
<feature type="domain" description="Phosphoribosyltransferase" evidence="17">
    <location>
        <begin position="15"/>
        <end position="159"/>
    </location>
</feature>
<comment type="cofactor">
    <cofactor evidence="1 16">
        <name>Mg(2+)</name>
        <dbReference type="ChEBI" id="CHEBI:18420"/>
    </cofactor>
</comment>
<proteinExistence type="inferred from homology"/>
<evidence type="ECO:0000256" key="13">
    <source>
        <dbReference type="ARBA" id="ARBA00022842"/>
    </source>
</evidence>
<dbReference type="GO" id="GO:0032264">
    <property type="term" value="P:IMP salvage"/>
    <property type="evidence" value="ECO:0007669"/>
    <property type="project" value="TreeGrafter"/>
</dbReference>
<evidence type="ECO:0000256" key="4">
    <source>
        <dbReference type="ARBA" id="ARBA00004669"/>
    </source>
</evidence>
<dbReference type="PANTHER" id="PTHR43340:SF1">
    <property type="entry name" value="HYPOXANTHINE PHOSPHORIBOSYLTRANSFERASE"/>
    <property type="match status" value="1"/>
</dbReference>
<dbReference type="NCBIfam" id="TIGR01203">
    <property type="entry name" value="HGPRTase"/>
    <property type="match status" value="1"/>
</dbReference>
<evidence type="ECO:0000256" key="16">
    <source>
        <dbReference type="RuleBase" id="RU364099"/>
    </source>
</evidence>
<evidence type="ECO:0000256" key="10">
    <source>
        <dbReference type="ARBA" id="ARBA00022723"/>
    </source>
</evidence>
<dbReference type="Proteomes" id="UP000886891">
    <property type="component" value="Unassembled WGS sequence"/>
</dbReference>
<keyword evidence="7 16" id="KW-0963">Cytoplasm</keyword>
<dbReference type="InterPro" id="IPR000836">
    <property type="entry name" value="PRTase_dom"/>
</dbReference>
<dbReference type="GO" id="GO:0046100">
    <property type="term" value="P:hypoxanthine metabolic process"/>
    <property type="evidence" value="ECO:0007669"/>
    <property type="project" value="TreeGrafter"/>
</dbReference>
<comment type="caution">
    <text evidence="18">The sequence shown here is derived from an EMBL/GenBank/DDBJ whole genome shotgun (WGS) entry which is preliminary data.</text>
</comment>
<evidence type="ECO:0000313" key="18">
    <source>
        <dbReference type="EMBL" id="HIV00783.1"/>
    </source>
</evidence>
<comment type="function">
    <text evidence="2">Purine salvage pathway enzyme that catalyzes the transfer of the ribosyl-5-phosphate group from 5-phospho-alpha-D-ribose 1-diphosphate (PRPP) to the N9 position of the 6-oxopurines hypoxanthine and guanine to form the corresponding ribonucleotides IMP (inosine 5'-monophosphate) and GMP (guanosine 5'-monophosphate), with the release of PPi.</text>
</comment>
<dbReference type="GO" id="GO:0052657">
    <property type="term" value="F:guanine phosphoribosyltransferase activity"/>
    <property type="evidence" value="ECO:0007669"/>
    <property type="project" value="UniProtKB-ARBA"/>
</dbReference>
<dbReference type="EC" id="2.4.2.8" evidence="16"/>
<name>A0A9D1NE18_9FIRM</name>
<keyword evidence="12 16" id="KW-0547">Nucleotide-binding</keyword>
<keyword evidence="9 16" id="KW-0808">Transferase</keyword>
<evidence type="ECO:0000256" key="5">
    <source>
        <dbReference type="ARBA" id="ARBA00004676"/>
    </source>
</evidence>
<evidence type="ECO:0000256" key="1">
    <source>
        <dbReference type="ARBA" id="ARBA00001946"/>
    </source>
</evidence>
<dbReference type="CDD" id="cd06223">
    <property type="entry name" value="PRTases_typeI"/>
    <property type="match status" value="1"/>
</dbReference>
<evidence type="ECO:0000256" key="12">
    <source>
        <dbReference type="ARBA" id="ARBA00022741"/>
    </source>
</evidence>
<comment type="catalytic activity">
    <reaction evidence="14">
        <text>GMP + diphosphate = guanine + 5-phospho-alpha-D-ribose 1-diphosphate</text>
        <dbReference type="Rhea" id="RHEA:25424"/>
        <dbReference type="ChEBI" id="CHEBI:16235"/>
        <dbReference type="ChEBI" id="CHEBI:33019"/>
        <dbReference type="ChEBI" id="CHEBI:58017"/>
        <dbReference type="ChEBI" id="CHEBI:58115"/>
        <dbReference type="EC" id="2.4.2.8"/>
    </reaction>
    <physiologicalReaction direction="right-to-left" evidence="14">
        <dbReference type="Rhea" id="RHEA:25426"/>
    </physiologicalReaction>
</comment>
<comment type="similarity">
    <text evidence="6 16">Belongs to the purine/pyrimidine phosphoribosyltransferase family.</text>
</comment>
<evidence type="ECO:0000256" key="8">
    <source>
        <dbReference type="ARBA" id="ARBA00022676"/>
    </source>
</evidence>
<dbReference type="GO" id="GO:0005829">
    <property type="term" value="C:cytosol"/>
    <property type="evidence" value="ECO:0007669"/>
    <property type="project" value="TreeGrafter"/>
</dbReference>
<evidence type="ECO:0000256" key="6">
    <source>
        <dbReference type="ARBA" id="ARBA00008391"/>
    </source>
</evidence>
<dbReference type="Gene3D" id="3.40.50.2020">
    <property type="match status" value="1"/>
</dbReference>
<dbReference type="AlphaFoldDB" id="A0A9D1NE18"/>
<comment type="pathway">
    <text evidence="5">Purine metabolism; GMP biosynthesis via salvage pathway; GMP from guanine: step 1/1.</text>
</comment>
<evidence type="ECO:0000256" key="2">
    <source>
        <dbReference type="ARBA" id="ARBA00002049"/>
    </source>
</evidence>